<sequence>MKTQTFSILGDSISTFAGFVPDENEIFYPREGVDVTQVEHTWWYLLQERTGLKLLMNERYQYPRASPGLRRRCLLFRPKGRVISPCFPGTLSGEEPSC</sequence>
<evidence type="ECO:0000313" key="1">
    <source>
        <dbReference type="EMBL" id="RFU94103.1"/>
    </source>
</evidence>
<accession>A0A372MF73</accession>
<name>A0A372MF73_9SPIR</name>
<comment type="caution">
    <text evidence="1">The sequence shown here is derived from an EMBL/GenBank/DDBJ whole genome shotgun (WGS) entry which is preliminary data.</text>
</comment>
<dbReference type="Pfam" id="PF16255">
    <property type="entry name" value="Lipase_GDSL_lke"/>
    <property type="match status" value="1"/>
</dbReference>
<dbReference type="EMBL" id="QUWK01000013">
    <property type="protein sequence ID" value="RFU94103.1"/>
    <property type="molecule type" value="Genomic_DNA"/>
</dbReference>
<proteinExistence type="predicted"/>
<gene>
    <name evidence="1" type="ORF">DYP60_11380</name>
</gene>
<reference evidence="2" key="1">
    <citation type="submission" date="2018-08" db="EMBL/GenBank/DDBJ databases">
        <authorList>
            <person name="Grouzdev D.S."/>
            <person name="Krutkina M.S."/>
        </authorList>
    </citation>
    <scope>NUCLEOTIDE SEQUENCE [LARGE SCALE GENOMIC DNA]</scope>
    <source>
        <strain evidence="2">4-11</strain>
    </source>
</reference>
<protein>
    <submittedName>
        <fullName evidence="1">Uncharacterized protein</fullName>
    </submittedName>
</protein>
<keyword evidence="2" id="KW-1185">Reference proteome</keyword>
<dbReference type="AlphaFoldDB" id="A0A372MF73"/>
<evidence type="ECO:0000313" key="2">
    <source>
        <dbReference type="Proteomes" id="UP000264002"/>
    </source>
</evidence>
<dbReference type="Gene3D" id="3.40.50.1110">
    <property type="entry name" value="SGNH hydrolase"/>
    <property type="match status" value="1"/>
</dbReference>
<organism evidence="1 2">
    <name type="scientific">Sphaerochaeta halotolerans</name>
    <dbReference type="NCBI Taxonomy" id="2293840"/>
    <lineage>
        <taxon>Bacteria</taxon>
        <taxon>Pseudomonadati</taxon>
        <taxon>Spirochaetota</taxon>
        <taxon>Spirochaetia</taxon>
        <taxon>Spirochaetales</taxon>
        <taxon>Sphaerochaetaceae</taxon>
        <taxon>Sphaerochaeta</taxon>
    </lineage>
</organism>
<dbReference type="InterPro" id="IPR032588">
    <property type="entry name" value="Lipase_GDSL_lke"/>
</dbReference>
<dbReference type="GO" id="GO:0016788">
    <property type="term" value="F:hydrolase activity, acting on ester bonds"/>
    <property type="evidence" value="ECO:0007669"/>
    <property type="project" value="UniProtKB-ARBA"/>
</dbReference>
<dbReference type="InterPro" id="IPR036514">
    <property type="entry name" value="SGNH_hydro_sf"/>
</dbReference>
<dbReference type="Proteomes" id="UP000264002">
    <property type="component" value="Unassembled WGS sequence"/>
</dbReference>
<reference evidence="1 2" key="2">
    <citation type="submission" date="2018-09" db="EMBL/GenBank/DDBJ databases">
        <title>Genome of Sphaerochaeta halotolerans strain 4-11.</title>
        <authorList>
            <person name="Nazina T.N."/>
            <person name="Sokolova D.S."/>
        </authorList>
    </citation>
    <scope>NUCLEOTIDE SEQUENCE [LARGE SCALE GENOMIC DNA]</scope>
    <source>
        <strain evidence="1 2">4-11</strain>
    </source>
</reference>